<protein>
    <submittedName>
        <fullName evidence="2">Uncharacterized protein</fullName>
    </submittedName>
</protein>
<comment type="caution">
    <text evidence="2">The sequence shown here is derived from an EMBL/GenBank/DDBJ whole genome shotgun (WGS) entry which is preliminary data.</text>
</comment>
<reference evidence="2 3" key="1">
    <citation type="submission" date="2019-05" db="EMBL/GenBank/DDBJ databases">
        <title>Another draft genome of Portunus trituberculatus and its Hox gene families provides insights of decapod evolution.</title>
        <authorList>
            <person name="Jeong J.-H."/>
            <person name="Song I."/>
            <person name="Kim S."/>
            <person name="Choi T."/>
            <person name="Kim D."/>
            <person name="Ryu S."/>
            <person name="Kim W."/>
        </authorList>
    </citation>
    <scope>NUCLEOTIDE SEQUENCE [LARGE SCALE GENOMIC DNA]</scope>
    <source>
        <tissue evidence="2">Muscle</tissue>
    </source>
</reference>
<dbReference type="AlphaFoldDB" id="A0A5B7DXQ0"/>
<sequence>MVLGGLCVPSEAPFGNDWGDTSSEGGQGGCVSGERRSRPSLERARVKVQRLIPRRPTLQSRVALHKQDTESIAPDARPLLARISDHCPNFAASSVYLLHDQALKGRQDN</sequence>
<gene>
    <name evidence="2" type="ORF">E2C01_018855</name>
</gene>
<proteinExistence type="predicted"/>
<name>A0A5B7DXQ0_PORTR</name>
<keyword evidence="3" id="KW-1185">Reference proteome</keyword>
<dbReference type="Proteomes" id="UP000324222">
    <property type="component" value="Unassembled WGS sequence"/>
</dbReference>
<evidence type="ECO:0000313" key="3">
    <source>
        <dbReference type="Proteomes" id="UP000324222"/>
    </source>
</evidence>
<evidence type="ECO:0000256" key="1">
    <source>
        <dbReference type="SAM" id="MobiDB-lite"/>
    </source>
</evidence>
<accession>A0A5B7DXQ0</accession>
<organism evidence="2 3">
    <name type="scientific">Portunus trituberculatus</name>
    <name type="common">Swimming crab</name>
    <name type="synonym">Neptunus trituberculatus</name>
    <dbReference type="NCBI Taxonomy" id="210409"/>
    <lineage>
        <taxon>Eukaryota</taxon>
        <taxon>Metazoa</taxon>
        <taxon>Ecdysozoa</taxon>
        <taxon>Arthropoda</taxon>
        <taxon>Crustacea</taxon>
        <taxon>Multicrustacea</taxon>
        <taxon>Malacostraca</taxon>
        <taxon>Eumalacostraca</taxon>
        <taxon>Eucarida</taxon>
        <taxon>Decapoda</taxon>
        <taxon>Pleocyemata</taxon>
        <taxon>Brachyura</taxon>
        <taxon>Eubrachyura</taxon>
        <taxon>Portunoidea</taxon>
        <taxon>Portunidae</taxon>
        <taxon>Portuninae</taxon>
        <taxon>Portunus</taxon>
    </lineage>
</organism>
<dbReference type="EMBL" id="VSRR010001501">
    <property type="protein sequence ID" value="MPC25733.1"/>
    <property type="molecule type" value="Genomic_DNA"/>
</dbReference>
<evidence type="ECO:0000313" key="2">
    <source>
        <dbReference type="EMBL" id="MPC25733.1"/>
    </source>
</evidence>
<feature type="compositionally biased region" description="Basic and acidic residues" evidence="1">
    <location>
        <begin position="33"/>
        <end position="43"/>
    </location>
</feature>
<feature type="region of interest" description="Disordered" evidence="1">
    <location>
        <begin position="1"/>
        <end position="43"/>
    </location>
</feature>